<keyword evidence="1" id="KW-1133">Transmembrane helix</keyword>
<accession>A0A089QEP3</accession>
<sequence length="157" mass="18412">MKNRLLLGVFLAVGTIAIFVSYICFRNNAARTYILDDKKEKIEQVGKSRKYLYNIDTLDKVSQDNFEISGWIIKKKENIKNISINIMLKDDNKFYVLPTKIEKREDVTQKLNDGTNYDFSGFRAYLKKPKGIKKSRIYILLKINGRSRIIKTNEYID</sequence>
<dbReference type="AlphaFoldDB" id="A0A089QEP3"/>
<evidence type="ECO:0000313" key="2">
    <source>
        <dbReference type="EMBL" id="AIR11220.1"/>
    </source>
</evidence>
<evidence type="ECO:0000313" key="3">
    <source>
        <dbReference type="Proteomes" id="UP000029488"/>
    </source>
</evidence>
<feature type="transmembrane region" description="Helical" evidence="1">
    <location>
        <begin position="6"/>
        <end position="25"/>
    </location>
</feature>
<dbReference type="RefSeq" id="WP_044005397.1">
    <property type="nucleotide sequence ID" value="NZ_CP007646.1"/>
</dbReference>
<reference evidence="2 3" key="1">
    <citation type="journal article" date="2014" name="BMC Genomics">
        <title>Unusual genome complexity in Lactobacillus salivarius JCM1046.</title>
        <authorList>
            <person name="Raftis E.J."/>
            <person name="Forde B.M."/>
            <person name="Claesson M.J."/>
            <person name="O'Toole P.W."/>
        </authorList>
    </citation>
    <scope>NUCLEOTIDE SEQUENCE [LARGE SCALE GENOMIC DNA]</scope>
    <source>
        <strain evidence="2 3">JCM1046</strain>
    </source>
</reference>
<protein>
    <submittedName>
        <fullName evidence="2">Uncharacterized protein</fullName>
    </submittedName>
</protein>
<keyword evidence="1" id="KW-0812">Transmembrane</keyword>
<proteinExistence type="predicted"/>
<organism evidence="2 3">
    <name type="scientific">Ligilactobacillus salivarius</name>
    <dbReference type="NCBI Taxonomy" id="1624"/>
    <lineage>
        <taxon>Bacteria</taxon>
        <taxon>Bacillati</taxon>
        <taxon>Bacillota</taxon>
        <taxon>Bacilli</taxon>
        <taxon>Lactobacillales</taxon>
        <taxon>Lactobacillaceae</taxon>
        <taxon>Ligilactobacillus</taxon>
    </lineage>
</organism>
<name>A0A089QEP3_9LACO</name>
<gene>
    <name evidence="2" type="ORF">LSJ_1571c</name>
</gene>
<evidence type="ECO:0000256" key="1">
    <source>
        <dbReference type="SAM" id="Phobius"/>
    </source>
</evidence>
<dbReference type="Proteomes" id="UP000029488">
    <property type="component" value="Chromosome"/>
</dbReference>
<dbReference type="KEGG" id="lsj:LSJ_1571c"/>
<dbReference type="EMBL" id="CP007646">
    <property type="protein sequence ID" value="AIR11220.1"/>
    <property type="molecule type" value="Genomic_DNA"/>
</dbReference>
<keyword evidence="1" id="KW-0472">Membrane</keyword>